<dbReference type="InterPro" id="IPR003593">
    <property type="entry name" value="AAA+_ATPase"/>
</dbReference>
<dbReference type="Gene3D" id="3.40.50.300">
    <property type="entry name" value="P-loop containing nucleotide triphosphate hydrolases"/>
    <property type="match status" value="1"/>
</dbReference>
<keyword evidence="1" id="KW-0547">Nucleotide-binding</keyword>
<dbReference type="CDD" id="cd03214">
    <property type="entry name" value="ABC_Iron-Siderophores_B12_Hemin"/>
    <property type="match status" value="1"/>
</dbReference>
<organism evidence="4 5">
    <name type="scientific">Ciceribacter ferrooxidans</name>
    <dbReference type="NCBI Taxonomy" id="2509717"/>
    <lineage>
        <taxon>Bacteria</taxon>
        <taxon>Pseudomonadati</taxon>
        <taxon>Pseudomonadota</taxon>
        <taxon>Alphaproteobacteria</taxon>
        <taxon>Hyphomicrobiales</taxon>
        <taxon>Rhizobiaceae</taxon>
        <taxon>Ciceribacter</taxon>
    </lineage>
</organism>
<dbReference type="Proteomes" id="UP000291088">
    <property type="component" value="Unassembled WGS sequence"/>
</dbReference>
<evidence type="ECO:0000256" key="1">
    <source>
        <dbReference type="ARBA" id="ARBA00022741"/>
    </source>
</evidence>
<dbReference type="AlphaFoldDB" id="A0A4Q2SYK9"/>
<dbReference type="PANTHER" id="PTHR42794">
    <property type="entry name" value="HEMIN IMPORT ATP-BINDING PROTEIN HMUV"/>
    <property type="match status" value="1"/>
</dbReference>
<evidence type="ECO:0000256" key="2">
    <source>
        <dbReference type="ARBA" id="ARBA00022840"/>
    </source>
</evidence>
<dbReference type="InterPro" id="IPR027417">
    <property type="entry name" value="P-loop_NTPase"/>
</dbReference>
<evidence type="ECO:0000259" key="3">
    <source>
        <dbReference type="PROSITE" id="PS50893"/>
    </source>
</evidence>
<dbReference type="RefSeq" id="WP_129333001.1">
    <property type="nucleotide sequence ID" value="NZ_SDVB01000249.1"/>
</dbReference>
<dbReference type="PANTHER" id="PTHR42794:SF2">
    <property type="entry name" value="ABC TRANSPORTER ATP-BINDING PROTEIN"/>
    <property type="match status" value="1"/>
</dbReference>
<comment type="caution">
    <text evidence="4">The sequence shown here is derived from an EMBL/GenBank/DDBJ whole genome shotgun (WGS) entry which is preliminary data.</text>
</comment>
<dbReference type="SMART" id="SM00382">
    <property type="entry name" value="AAA"/>
    <property type="match status" value="1"/>
</dbReference>
<proteinExistence type="predicted"/>
<keyword evidence="5" id="KW-1185">Reference proteome</keyword>
<dbReference type="GO" id="GO:0016887">
    <property type="term" value="F:ATP hydrolysis activity"/>
    <property type="evidence" value="ECO:0007669"/>
    <property type="project" value="InterPro"/>
</dbReference>
<dbReference type="GO" id="GO:0005524">
    <property type="term" value="F:ATP binding"/>
    <property type="evidence" value="ECO:0007669"/>
    <property type="project" value="UniProtKB-KW"/>
</dbReference>
<dbReference type="Pfam" id="PF00005">
    <property type="entry name" value="ABC_tran"/>
    <property type="match status" value="1"/>
</dbReference>
<name>A0A4Q2SYK9_9HYPH</name>
<protein>
    <submittedName>
        <fullName evidence="4">ABC transporter ATP-binding protein</fullName>
    </submittedName>
</protein>
<evidence type="ECO:0000313" key="4">
    <source>
        <dbReference type="EMBL" id="RYC10733.1"/>
    </source>
</evidence>
<accession>A0A4Q2SYK9</accession>
<gene>
    <name evidence="4" type="ORF">EUU22_16100</name>
</gene>
<dbReference type="EMBL" id="SDVB01000249">
    <property type="protein sequence ID" value="RYC10733.1"/>
    <property type="molecule type" value="Genomic_DNA"/>
</dbReference>
<dbReference type="OrthoDB" id="9810077at2"/>
<evidence type="ECO:0000313" key="5">
    <source>
        <dbReference type="Proteomes" id="UP000291088"/>
    </source>
</evidence>
<dbReference type="PROSITE" id="PS50893">
    <property type="entry name" value="ABC_TRANSPORTER_2"/>
    <property type="match status" value="1"/>
</dbReference>
<feature type="domain" description="ABC transporter" evidence="3">
    <location>
        <begin position="5"/>
        <end position="231"/>
    </location>
</feature>
<reference evidence="4 5" key="1">
    <citation type="submission" date="2019-01" db="EMBL/GenBank/DDBJ databases">
        <authorList>
            <person name="Deng T."/>
        </authorList>
    </citation>
    <scope>NUCLEOTIDE SEQUENCE [LARGE SCALE GENOMIC DNA]</scope>
    <source>
        <strain evidence="4 5">F8825</strain>
    </source>
</reference>
<keyword evidence="2 4" id="KW-0067">ATP-binding</keyword>
<dbReference type="SUPFAM" id="SSF52540">
    <property type="entry name" value="P-loop containing nucleoside triphosphate hydrolases"/>
    <property type="match status" value="1"/>
</dbReference>
<sequence>MLEGLILDKVAVERGRTTIVNRFSAALVPSQLVALIGPNGAGKSTLLGAIAGDIPHKGSILWNGQPIARAAVGFMPQYCAVRAELSVLQVLLLGRHEKLGWHVREDDLLAAAGILCSLGLDHLAERPMTTLSGGQQQMVLLAQRLMREPRLLILDEATSALDLRHQIGVLELLKDYAKRTGALVLIAIHDLNLAARHADSLMLLHNGALVSHGTSSEVLTLPAIRSIYQIEAEVLRCRSGLPVVVPLGAAAFGSMSDAAQ</sequence>
<dbReference type="InterPro" id="IPR003439">
    <property type="entry name" value="ABC_transporter-like_ATP-bd"/>
</dbReference>